<dbReference type="HAMAP" id="MF_00911">
    <property type="entry name" value="FtsQ_subfam"/>
    <property type="match status" value="1"/>
</dbReference>
<keyword evidence="12" id="KW-1185">Reference proteome</keyword>
<evidence type="ECO:0000313" key="11">
    <source>
        <dbReference type="EMBL" id="MBB4248853.1"/>
    </source>
</evidence>
<keyword evidence="5 9" id="KW-0812">Transmembrane</keyword>
<dbReference type="EMBL" id="JACIGE010000014">
    <property type="protein sequence ID" value="MBB4248853.1"/>
    <property type="molecule type" value="Genomic_DNA"/>
</dbReference>
<organism evidence="11 12">
    <name type="scientific">Rhodocyclus tenuis</name>
    <name type="common">Rhodospirillum tenue</name>
    <dbReference type="NCBI Taxonomy" id="1066"/>
    <lineage>
        <taxon>Bacteria</taxon>
        <taxon>Pseudomonadati</taxon>
        <taxon>Pseudomonadota</taxon>
        <taxon>Betaproteobacteria</taxon>
        <taxon>Rhodocyclales</taxon>
        <taxon>Rhodocyclaceae</taxon>
        <taxon>Rhodocyclus</taxon>
    </lineage>
</organism>
<dbReference type="InterPro" id="IPR026579">
    <property type="entry name" value="FtsQ"/>
</dbReference>
<dbReference type="GO" id="GO:0032153">
    <property type="term" value="C:cell division site"/>
    <property type="evidence" value="ECO:0007669"/>
    <property type="project" value="UniProtKB-UniRule"/>
</dbReference>
<evidence type="ECO:0000259" key="10">
    <source>
        <dbReference type="PROSITE" id="PS51779"/>
    </source>
</evidence>
<name>A0A840G942_RHOTE</name>
<dbReference type="InterPro" id="IPR045335">
    <property type="entry name" value="FtsQ_C_sf"/>
</dbReference>
<evidence type="ECO:0000256" key="4">
    <source>
        <dbReference type="ARBA" id="ARBA00022618"/>
    </source>
</evidence>
<dbReference type="Pfam" id="PF08478">
    <property type="entry name" value="POTRA_1"/>
    <property type="match status" value="1"/>
</dbReference>
<evidence type="ECO:0000256" key="2">
    <source>
        <dbReference type="ARBA" id="ARBA00022475"/>
    </source>
</evidence>
<dbReference type="AlphaFoldDB" id="A0A840G942"/>
<dbReference type="InterPro" id="IPR034746">
    <property type="entry name" value="POTRA"/>
</dbReference>
<comment type="subunit">
    <text evidence="9">Part of a complex composed of FtsB, FtsL and FtsQ.</text>
</comment>
<dbReference type="GO" id="GO:0090529">
    <property type="term" value="P:cell septum assembly"/>
    <property type="evidence" value="ECO:0007669"/>
    <property type="project" value="InterPro"/>
</dbReference>
<keyword evidence="4 9" id="KW-0132">Cell division</keyword>
<keyword evidence="2 9" id="KW-1003">Cell membrane</keyword>
<dbReference type="GO" id="GO:0005886">
    <property type="term" value="C:plasma membrane"/>
    <property type="evidence" value="ECO:0007669"/>
    <property type="project" value="UniProtKB-SubCell"/>
</dbReference>
<dbReference type="Proteomes" id="UP000587070">
    <property type="component" value="Unassembled WGS sequence"/>
</dbReference>
<dbReference type="RefSeq" id="WP_153117723.1">
    <property type="nucleotide sequence ID" value="NZ_JACIGE010000014.1"/>
</dbReference>
<keyword evidence="7 9" id="KW-0472">Membrane</keyword>
<evidence type="ECO:0000313" key="12">
    <source>
        <dbReference type="Proteomes" id="UP000587070"/>
    </source>
</evidence>
<accession>A0A840G942</accession>
<dbReference type="OrthoDB" id="9790370at2"/>
<keyword evidence="6 9" id="KW-1133">Transmembrane helix</keyword>
<gene>
    <name evidence="9" type="primary">ftsQ</name>
    <name evidence="11" type="ORF">GGD90_003253</name>
</gene>
<comment type="subcellular location">
    <subcellularLocation>
        <location evidence="9">Cell inner membrane</location>
        <topology evidence="9">Single-pass type II membrane protein</topology>
    </subcellularLocation>
    <subcellularLocation>
        <location evidence="1">Membrane</location>
    </subcellularLocation>
    <text evidence="9">Localizes to the division septum.</text>
</comment>
<dbReference type="Pfam" id="PF03799">
    <property type="entry name" value="FtsQ_DivIB_C"/>
    <property type="match status" value="1"/>
</dbReference>
<dbReference type="PANTHER" id="PTHR35851:SF1">
    <property type="entry name" value="CELL DIVISION PROTEIN FTSQ"/>
    <property type="match status" value="1"/>
</dbReference>
<comment type="similarity">
    <text evidence="9">Belongs to the FtsQ/DivIB family. FtsQ subfamily.</text>
</comment>
<evidence type="ECO:0000256" key="3">
    <source>
        <dbReference type="ARBA" id="ARBA00022519"/>
    </source>
</evidence>
<dbReference type="PANTHER" id="PTHR35851">
    <property type="entry name" value="CELL DIVISION PROTEIN FTSQ"/>
    <property type="match status" value="1"/>
</dbReference>
<keyword evidence="8 9" id="KW-0131">Cell cycle</keyword>
<feature type="domain" description="POTRA" evidence="10">
    <location>
        <begin position="37"/>
        <end position="106"/>
    </location>
</feature>
<comment type="function">
    <text evidence="9">Essential cell division protein. May link together the upstream cell division proteins, which are predominantly cytoplasmic, with the downstream cell division proteins, which are predominantly periplasmic. May control correct divisome assembly.</text>
</comment>
<keyword evidence="3 9" id="KW-0997">Cell inner membrane</keyword>
<evidence type="ECO:0000256" key="9">
    <source>
        <dbReference type="HAMAP-Rule" id="MF_00911"/>
    </source>
</evidence>
<dbReference type="PROSITE" id="PS51779">
    <property type="entry name" value="POTRA"/>
    <property type="match status" value="1"/>
</dbReference>
<evidence type="ECO:0000256" key="7">
    <source>
        <dbReference type="ARBA" id="ARBA00023136"/>
    </source>
</evidence>
<dbReference type="Gene3D" id="3.40.50.11690">
    <property type="entry name" value="Cell division protein FtsQ/DivIB"/>
    <property type="match status" value="1"/>
</dbReference>
<dbReference type="GO" id="GO:0043093">
    <property type="term" value="P:FtsZ-dependent cytokinesis"/>
    <property type="evidence" value="ECO:0007669"/>
    <property type="project" value="UniProtKB-UniRule"/>
</dbReference>
<proteinExistence type="inferred from homology"/>
<sequence length="249" mass="27622">MWHRPQLMTVVADLLLVAAGAALLVAAALWATRLPLFPLREAVVVSELHEVQRKDVERAMSGLLRGNFFSINLDALRQSLEKLPWVRHAELRRQWPSRLEIVIEEHRPAAYWGEGGGQLVNDFGEVFTASYGDEQDLPELSGPPGAAAEALRRYAEFAEGLAPTGRRPVAVALSARLAWQIKLDDGMLIELGREQAKAPIAMRLARFVENYSVLADGRRSRPVAVDMRYPNGFALRYASSAGNEGRGRE</sequence>
<dbReference type="Gene3D" id="3.10.20.310">
    <property type="entry name" value="membrane protein fhac"/>
    <property type="match status" value="1"/>
</dbReference>
<comment type="caution">
    <text evidence="11">The sequence shown here is derived from an EMBL/GenBank/DDBJ whole genome shotgun (WGS) entry which is preliminary data.</text>
</comment>
<dbReference type="InterPro" id="IPR005548">
    <property type="entry name" value="Cell_div_FtsQ/DivIB_C"/>
</dbReference>
<evidence type="ECO:0000256" key="1">
    <source>
        <dbReference type="ARBA" id="ARBA00004370"/>
    </source>
</evidence>
<evidence type="ECO:0000256" key="6">
    <source>
        <dbReference type="ARBA" id="ARBA00022989"/>
    </source>
</evidence>
<evidence type="ECO:0000256" key="8">
    <source>
        <dbReference type="ARBA" id="ARBA00023306"/>
    </source>
</evidence>
<protein>
    <recommendedName>
        <fullName evidence="9">Cell division protein FtsQ</fullName>
    </recommendedName>
</protein>
<evidence type="ECO:0000256" key="5">
    <source>
        <dbReference type="ARBA" id="ARBA00022692"/>
    </source>
</evidence>
<dbReference type="InterPro" id="IPR013685">
    <property type="entry name" value="POTRA_FtsQ_type"/>
</dbReference>
<reference evidence="11 12" key="1">
    <citation type="submission" date="2020-08" db="EMBL/GenBank/DDBJ databases">
        <title>Genome sequencing of Purple Non-Sulfur Bacteria from various extreme environments.</title>
        <authorList>
            <person name="Mayer M."/>
        </authorList>
    </citation>
    <scope>NUCLEOTIDE SEQUENCE [LARGE SCALE GENOMIC DNA]</scope>
    <source>
        <strain evidence="11 12">2761</strain>
    </source>
</reference>